<feature type="compositionally biased region" description="Basic and acidic residues" evidence="1">
    <location>
        <begin position="605"/>
        <end position="617"/>
    </location>
</feature>
<feature type="compositionally biased region" description="Pro residues" evidence="1">
    <location>
        <begin position="280"/>
        <end position="298"/>
    </location>
</feature>
<dbReference type="STRING" id="1664694.A0A0N1P290"/>
<feature type="region of interest" description="Disordered" evidence="1">
    <location>
        <begin position="217"/>
        <end position="663"/>
    </location>
</feature>
<feature type="compositionally biased region" description="Gly residues" evidence="1">
    <location>
        <begin position="654"/>
        <end position="663"/>
    </location>
</feature>
<evidence type="ECO:0000313" key="3">
    <source>
        <dbReference type="EMBL" id="KPI44867.1"/>
    </source>
</evidence>
<feature type="region of interest" description="Disordered" evidence="1">
    <location>
        <begin position="155"/>
        <end position="189"/>
    </location>
</feature>
<evidence type="ECO:0000256" key="2">
    <source>
        <dbReference type="SAM" id="Phobius"/>
    </source>
</evidence>
<keyword evidence="2" id="KW-1133">Transmembrane helix</keyword>
<keyword evidence="2" id="KW-0812">Transmembrane</keyword>
<organism evidence="3 4">
    <name type="scientific">Cyphellophora attinorum</name>
    <dbReference type="NCBI Taxonomy" id="1664694"/>
    <lineage>
        <taxon>Eukaryota</taxon>
        <taxon>Fungi</taxon>
        <taxon>Dikarya</taxon>
        <taxon>Ascomycota</taxon>
        <taxon>Pezizomycotina</taxon>
        <taxon>Eurotiomycetes</taxon>
        <taxon>Chaetothyriomycetidae</taxon>
        <taxon>Chaetothyriales</taxon>
        <taxon>Cyphellophoraceae</taxon>
        <taxon>Cyphellophora</taxon>
    </lineage>
</organism>
<feature type="compositionally biased region" description="Low complexity" evidence="1">
    <location>
        <begin position="419"/>
        <end position="429"/>
    </location>
</feature>
<proteinExistence type="predicted"/>
<protein>
    <submittedName>
        <fullName evidence="3">Uncharacterized protein</fullName>
    </submittedName>
</protein>
<evidence type="ECO:0000256" key="1">
    <source>
        <dbReference type="SAM" id="MobiDB-lite"/>
    </source>
</evidence>
<feature type="compositionally biased region" description="Polar residues" evidence="1">
    <location>
        <begin position="231"/>
        <end position="249"/>
    </location>
</feature>
<feature type="compositionally biased region" description="Pro residues" evidence="1">
    <location>
        <begin position="319"/>
        <end position="336"/>
    </location>
</feature>
<feature type="transmembrane region" description="Helical" evidence="2">
    <location>
        <begin position="121"/>
        <end position="143"/>
    </location>
</feature>
<feature type="compositionally biased region" description="Polar residues" evidence="1">
    <location>
        <begin position="458"/>
        <end position="491"/>
    </location>
</feature>
<feature type="compositionally biased region" description="Polar residues" evidence="1">
    <location>
        <begin position="570"/>
        <end position="586"/>
    </location>
</feature>
<dbReference type="AlphaFoldDB" id="A0A0N1P290"/>
<feature type="compositionally biased region" description="Basic and acidic residues" evidence="1">
    <location>
        <begin position="217"/>
        <end position="230"/>
    </location>
</feature>
<accession>A0A0N1P290</accession>
<sequence>MAIHQHRRRQDVGSRIDNPDITGSIPRPSLDTSIDGDIVTASAVETFTTATGVFAITSTVNGQPTTILSTGEIPITDGAQYTSILSSESASRAAANASKTAATSSSPSESSSGGGANLGTLIPAIVVPVVVVLLASFGGFWFWMRRRHRKELQNTDFAMAGKGEKLNSRSNSSRSGPPTATAAEKATADVKVTELSLPQTMADSGPRDSYEAIGMARADDYDRRQNDPRTRSPNMPFSGTGDHGQQNFSGPRPNTAKNRPPPSRGEHQSRNRSNSSPGNRGPPPSGYRGPRGPPPPQDIGPSPIMRNHASPSMGSGPMRGPPPHSQPRAAPTPPGPGKMRAPSPTMGINRSNAPPALSQPPPGAFNGASPISQYSPIVKDTPNIGAVATFGGSPPKISHSRDGSNKPPPINTSALDPQAAGLGLAAVALTKDKSRSPSPRSPEESFLTEENMRIARLANSSRLGFNTSKPTSPGPNNLTHSQPQQATTTTRDFSKPLGFKKSGQDSPRGGMSSPLMPLNTAHSAPGQSPAATSTTNPSPKLPPPATYSQLIPSDSPRDEKKPQWNYFGNLPSNINSNTDSPTSSVYSGLPHTRPLPASRNGPISRSDDRDDDQKSEISDLAEYEDIDAKSDVSSLNEFERFDFDSQRGSRGSDSVGGVGSRLR</sequence>
<name>A0A0N1P290_9EURO</name>
<dbReference type="RefSeq" id="XP_018004830.1">
    <property type="nucleotide sequence ID" value="XM_018142513.1"/>
</dbReference>
<dbReference type="OrthoDB" id="4159993at2759"/>
<dbReference type="VEuPathDB" id="FungiDB:AB675_2535"/>
<dbReference type="Proteomes" id="UP000038010">
    <property type="component" value="Unassembled WGS sequence"/>
</dbReference>
<keyword evidence="4" id="KW-1185">Reference proteome</keyword>
<feature type="region of interest" description="Disordered" evidence="1">
    <location>
        <begin position="1"/>
        <end position="32"/>
    </location>
</feature>
<keyword evidence="2" id="KW-0472">Membrane</keyword>
<evidence type="ECO:0000313" key="4">
    <source>
        <dbReference type="Proteomes" id="UP000038010"/>
    </source>
</evidence>
<feature type="compositionally biased region" description="Low complexity" evidence="1">
    <location>
        <begin position="168"/>
        <end position="185"/>
    </location>
</feature>
<feature type="compositionally biased region" description="Polar residues" evidence="1">
    <location>
        <begin position="520"/>
        <end position="538"/>
    </location>
</feature>
<gene>
    <name evidence="3" type="ORF">AB675_2535</name>
</gene>
<reference evidence="3 4" key="1">
    <citation type="submission" date="2015-06" db="EMBL/GenBank/DDBJ databases">
        <title>Draft genome of the ant-associated black yeast Phialophora attae CBS 131958.</title>
        <authorList>
            <person name="Moreno L.F."/>
            <person name="Stielow B.J."/>
            <person name="de Hoog S."/>
            <person name="Vicente V.A."/>
            <person name="Weiss V.A."/>
            <person name="de Vries M."/>
            <person name="Cruz L.M."/>
            <person name="Souza E.M."/>
        </authorList>
    </citation>
    <scope>NUCLEOTIDE SEQUENCE [LARGE SCALE GENOMIC DNA]</scope>
    <source>
        <strain evidence="3 4">CBS 131958</strain>
    </source>
</reference>
<dbReference type="EMBL" id="LFJN01000002">
    <property type="protein sequence ID" value="KPI44867.1"/>
    <property type="molecule type" value="Genomic_DNA"/>
</dbReference>
<feature type="compositionally biased region" description="Basic and acidic residues" evidence="1">
    <location>
        <begin position="637"/>
        <end position="647"/>
    </location>
</feature>
<dbReference type="GeneID" id="28734393"/>
<comment type="caution">
    <text evidence="3">The sequence shown here is derived from an EMBL/GenBank/DDBJ whole genome shotgun (WGS) entry which is preliminary data.</text>
</comment>